<comment type="caution">
    <text evidence="4">The sequence shown here is derived from an EMBL/GenBank/DDBJ whole genome shotgun (WGS) entry which is preliminary data.</text>
</comment>
<dbReference type="InterPro" id="IPR021109">
    <property type="entry name" value="Peptidase_aspartic_dom_sf"/>
</dbReference>
<proteinExistence type="predicted"/>
<dbReference type="Gene3D" id="2.40.70.10">
    <property type="entry name" value="Acid Proteases"/>
    <property type="match status" value="2"/>
</dbReference>
<evidence type="ECO:0000256" key="1">
    <source>
        <dbReference type="ARBA" id="ARBA00022801"/>
    </source>
</evidence>
<dbReference type="PROSITE" id="PS50175">
    <property type="entry name" value="ASP_PROT_RETROV"/>
    <property type="match status" value="1"/>
</dbReference>
<feature type="signal peptide" evidence="2">
    <location>
        <begin position="1"/>
        <end position="25"/>
    </location>
</feature>
<dbReference type="InterPro" id="IPR034122">
    <property type="entry name" value="Retropepsin-like_bacterial"/>
</dbReference>
<dbReference type="GO" id="GO:0004190">
    <property type="term" value="F:aspartic-type endopeptidase activity"/>
    <property type="evidence" value="ECO:0007669"/>
    <property type="project" value="InterPro"/>
</dbReference>
<dbReference type="Proteomes" id="UP000583556">
    <property type="component" value="Unassembled WGS sequence"/>
</dbReference>
<gene>
    <name evidence="4" type="ORF">HHL27_00450</name>
</gene>
<dbReference type="InterPro" id="IPR001969">
    <property type="entry name" value="Aspartic_peptidase_AS"/>
</dbReference>
<name>A0A7Y0G7S3_9SPHN</name>
<keyword evidence="1" id="KW-0378">Hydrolase</keyword>
<evidence type="ECO:0000313" key="5">
    <source>
        <dbReference type="Proteomes" id="UP000583556"/>
    </source>
</evidence>
<reference evidence="4 5" key="1">
    <citation type="submission" date="2020-04" db="EMBL/GenBank/DDBJ databases">
        <title>Novosphingobium sp. TW-4 isolated from soil.</title>
        <authorList>
            <person name="Dahal R.H."/>
            <person name="Chaudhary D.K."/>
        </authorList>
    </citation>
    <scope>NUCLEOTIDE SEQUENCE [LARGE SCALE GENOMIC DNA]</scope>
    <source>
        <strain evidence="4 5">TW-4</strain>
    </source>
</reference>
<accession>A0A7Y0G7S3</accession>
<dbReference type="SUPFAM" id="SSF50630">
    <property type="entry name" value="Acid proteases"/>
    <property type="match status" value="2"/>
</dbReference>
<evidence type="ECO:0000259" key="3">
    <source>
        <dbReference type="PROSITE" id="PS50175"/>
    </source>
</evidence>
<evidence type="ECO:0000313" key="4">
    <source>
        <dbReference type="EMBL" id="NML92150.1"/>
    </source>
</evidence>
<protein>
    <submittedName>
        <fullName evidence="4">Peptidase A2A</fullName>
    </submittedName>
</protein>
<keyword evidence="5" id="KW-1185">Reference proteome</keyword>
<organism evidence="4 5">
    <name type="scientific">Novosphingobium olei</name>
    <dbReference type="NCBI Taxonomy" id="2728851"/>
    <lineage>
        <taxon>Bacteria</taxon>
        <taxon>Pseudomonadati</taxon>
        <taxon>Pseudomonadota</taxon>
        <taxon>Alphaproteobacteria</taxon>
        <taxon>Sphingomonadales</taxon>
        <taxon>Sphingomonadaceae</taxon>
        <taxon>Novosphingobium</taxon>
    </lineage>
</organism>
<dbReference type="PROSITE" id="PS00141">
    <property type="entry name" value="ASP_PROTEASE"/>
    <property type="match status" value="1"/>
</dbReference>
<dbReference type="Pfam" id="PF13650">
    <property type="entry name" value="Asp_protease_2"/>
    <property type="match status" value="2"/>
</dbReference>
<feature type="domain" description="Peptidase A2" evidence="3">
    <location>
        <begin position="61"/>
        <end position="76"/>
    </location>
</feature>
<dbReference type="EMBL" id="JABBGM010000001">
    <property type="protein sequence ID" value="NML92150.1"/>
    <property type="molecule type" value="Genomic_DNA"/>
</dbReference>
<feature type="chain" id="PRO_5030822132" evidence="2">
    <location>
        <begin position="26"/>
        <end position="315"/>
    </location>
</feature>
<evidence type="ECO:0000256" key="2">
    <source>
        <dbReference type="SAM" id="SignalP"/>
    </source>
</evidence>
<keyword evidence="2" id="KW-0732">Signal</keyword>
<dbReference type="GO" id="GO:0006508">
    <property type="term" value="P:proteolysis"/>
    <property type="evidence" value="ECO:0007669"/>
    <property type="project" value="InterPro"/>
</dbReference>
<dbReference type="InterPro" id="IPR001995">
    <property type="entry name" value="Peptidase_A2_cat"/>
</dbReference>
<sequence length="315" mass="33484">MSPRPHIAAGLYLVLVVIASASALAQPLPPADAARTETIELGRDASHRMTVPVRIGAAGPYDFLVDTGAERTVLARDIATRLGLGSAGTARMVGVAGVQDVDLVEVEEIGLGSRSFYGLFAPLLDGGNIGADGIVGLDSLQGQRVLLDFDRNRMAVGEAEDLGGNKGFEITVTARRKSGQLIMTDAVLDGVRTAVVIDTGSDASIGNRALQKALAKRRQAERTRLFSVTGQTIFADVGFARRLELGRLVLGNTALVFADAPPFDHLGLGRKPALLLGMNQLRLFHRVAIDFAARRILFDMPDGLRPLDPLFMPPA</sequence>
<dbReference type="AlphaFoldDB" id="A0A7Y0G7S3"/>
<dbReference type="CDD" id="cd05483">
    <property type="entry name" value="retropepsin_like_bacteria"/>
    <property type="match status" value="1"/>
</dbReference>